<dbReference type="PANTHER" id="PTHR34039:SF1">
    <property type="entry name" value="UPF0102 PROTEIN YRAN"/>
    <property type="match status" value="1"/>
</dbReference>
<comment type="similarity">
    <text evidence="1 2">Belongs to the UPF0102 family.</text>
</comment>
<dbReference type="InterPro" id="IPR011856">
    <property type="entry name" value="tRNA_endonuc-like_dom_sf"/>
</dbReference>
<dbReference type="SUPFAM" id="SSF52980">
    <property type="entry name" value="Restriction endonuclease-like"/>
    <property type="match status" value="1"/>
</dbReference>
<comment type="caution">
    <text evidence="3">The sequence shown here is derived from an EMBL/GenBank/DDBJ whole genome shotgun (WGS) entry which is preliminary data.</text>
</comment>
<dbReference type="InterPro" id="IPR011335">
    <property type="entry name" value="Restrct_endonuc-II-like"/>
</dbReference>
<proteinExistence type="inferred from homology"/>
<dbReference type="NCBIfam" id="NF009150">
    <property type="entry name" value="PRK12497.1-3"/>
    <property type="match status" value="1"/>
</dbReference>
<dbReference type="HAMAP" id="MF_00048">
    <property type="entry name" value="UPF0102"/>
    <property type="match status" value="1"/>
</dbReference>
<dbReference type="Proteomes" id="UP000178264">
    <property type="component" value="Unassembled WGS sequence"/>
</dbReference>
<sequence>MALSQARGRKGEEIAARYLQSRGYNIITMNARYKGGEIDIVAKEKNELVFVEVKSRSTRTFGWPEEGVTRQKRRRMKLSAGLFRSSHTEYQQCAYRFDIMALELDEGAQKARVVHYKNIEMN</sequence>
<dbReference type="PANTHER" id="PTHR34039">
    <property type="entry name" value="UPF0102 PROTEIN YRAN"/>
    <property type="match status" value="1"/>
</dbReference>
<evidence type="ECO:0000256" key="1">
    <source>
        <dbReference type="ARBA" id="ARBA00006738"/>
    </source>
</evidence>
<dbReference type="Pfam" id="PF02021">
    <property type="entry name" value="UPF0102"/>
    <property type="match status" value="1"/>
</dbReference>
<dbReference type="CDD" id="cd20736">
    <property type="entry name" value="PoNe_Nuclease"/>
    <property type="match status" value="1"/>
</dbReference>
<evidence type="ECO:0000256" key="2">
    <source>
        <dbReference type="HAMAP-Rule" id="MF_00048"/>
    </source>
</evidence>
<reference evidence="3 4" key="1">
    <citation type="journal article" date="2016" name="Nat. Commun.">
        <title>Thousands of microbial genomes shed light on interconnected biogeochemical processes in an aquifer system.</title>
        <authorList>
            <person name="Anantharaman K."/>
            <person name="Brown C.T."/>
            <person name="Hug L.A."/>
            <person name="Sharon I."/>
            <person name="Castelle C.J."/>
            <person name="Probst A.J."/>
            <person name="Thomas B.C."/>
            <person name="Singh A."/>
            <person name="Wilkins M.J."/>
            <person name="Karaoz U."/>
            <person name="Brodie E.L."/>
            <person name="Williams K.H."/>
            <person name="Hubbard S.S."/>
            <person name="Banfield J.F."/>
        </authorList>
    </citation>
    <scope>NUCLEOTIDE SEQUENCE [LARGE SCALE GENOMIC DNA]</scope>
</reference>
<dbReference type="GO" id="GO:0003676">
    <property type="term" value="F:nucleic acid binding"/>
    <property type="evidence" value="ECO:0007669"/>
    <property type="project" value="InterPro"/>
</dbReference>
<dbReference type="AlphaFoldDB" id="A0A1F7VF18"/>
<gene>
    <name evidence="3" type="ORF">A3I42_04415</name>
</gene>
<dbReference type="InterPro" id="IPR003509">
    <property type="entry name" value="UPF0102_YraN-like"/>
</dbReference>
<name>A0A1F7VF18_9BACT</name>
<protein>
    <recommendedName>
        <fullName evidence="2">UPF0102 protein A3I42_04415</fullName>
    </recommendedName>
</protein>
<dbReference type="NCBIfam" id="TIGR00252">
    <property type="entry name" value="YraN family protein"/>
    <property type="match status" value="1"/>
</dbReference>
<evidence type="ECO:0000313" key="3">
    <source>
        <dbReference type="EMBL" id="OGL89055.1"/>
    </source>
</evidence>
<organism evidence="3 4">
    <name type="scientific">Candidatus Uhrbacteria bacterium RIFCSPLOWO2_02_FULL_49_11</name>
    <dbReference type="NCBI Taxonomy" id="1802409"/>
    <lineage>
        <taxon>Bacteria</taxon>
        <taxon>Candidatus Uhriibacteriota</taxon>
    </lineage>
</organism>
<accession>A0A1F7VF18</accession>
<dbReference type="Gene3D" id="3.40.1350.10">
    <property type="match status" value="1"/>
</dbReference>
<dbReference type="EMBL" id="MGER01000001">
    <property type="protein sequence ID" value="OGL89055.1"/>
    <property type="molecule type" value="Genomic_DNA"/>
</dbReference>
<evidence type="ECO:0000313" key="4">
    <source>
        <dbReference type="Proteomes" id="UP000178264"/>
    </source>
</evidence>